<protein>
    <submittedName>
        <fullName evidence="2">Uncharacterized protein</fullName>
    </submittedName>
</protein>
<reference evidence="2" key="1">
    <citation type="journal article" date="2012" name="Nat. Biotechnol.">
        <title>Reference genome sequence of the model plant Setaria.</title>
        <authorList>
            <person name="Bennetzen J.L."/>
            <person name="Schmutz J."/>
            <person name="Wang H."/>
            <person name="Percifield R."/>
            <person name="Hawkins J."/>
            <person name="Pontaroli A.C."/>
            <person name="Estep M."/>
            <person name="Feng L."/>
            <person name="Vaughn J.N."/>
            <person name="Grimwood J."/>
            <person name="Jenkins J."/>
            <person name="Barry K."/>
            <person name="Lindquist E."/>
            <person name="Hellsten U."/>
            <person name="Deshpande S."/>
            <person name="Wang X."/>
            <person name="Wu X."/>
            <person name="Mitros T."/>
            <person name="Triplett J."/>
            <person name="Yang X."/>
            <person name="Ye C.Y."/>
            <person name="Mauro-Herrera M."/>
            <person name="Wang L."/>
            <person name="Li P."/>
            <person name="Sharma M."/>
            <person name="Sharma R."/>
            <person name="Ronald P.C."/>
            <person name="Panaud O."/>
            <person name="Kellogg E.A."/>
            <person name="Brutnell T.P."/>
            <person name="Doust A.N."/>
            <person name="Tuskan G.A."/>
            <person name="Rokhsar D."/>
            <person name="Devos K.M."/>
        </authorList>
    </citation>
    <scope>NUCLEOTIDE SEQUENCE [LARGE SCALE GENOMIC DNA]</scope>
    <source>
        <strain evidence="2">Yugu1</strain>
    </source>
</reference>
<evidence type="ECO:0000313" key="2">
    <source>
        <dbReference type="EMBL" id="RCV23139.1"/>
    </source>
</evidence>
<feature type="region of interest" description="Disordered" evidence="1">
    <location>
        <begin position="49"/>
        <end position="79"/>
    </location>
</feature>
<dbReference type="AlphaFoldDB" id="A0A368QYX3"/>
<proteinExistence type="predicted"/>
<reference evidence="2" key="2">
    <citation type="submission" date="2015-07" db="EMBL/GenBank/DDBJ databases">
        <authorList>
            <person name="Noorani M."/>
        </authorList>
    </citation>
    <scope>NUCLEOTIDE SEQUENCE</scope>
    <source>
        <strain evidence="2">Yugu1</strain>
    </source>
</reference>
<accession>A0A368QYX3</accession>
<evidence type="ECO:0000256" key="1">
    <source>
        <dbReference type="SAM" id="MobiDB-lite"/>
    </source>
</evidence>
<gene>
    <name evidence="2" type="ORF">SETIT_4G274600v2</name>
</gene>
<sequence length="124" mass="13019">MRRAHPHAGVGASVDAGEGGGVAPVVAMVEGEEDLAERPPRDLAVVEEEEVHGELAAQRQVPPQHVQHGATTRHSRHTTPGFAATTTPCCCGCCCFPATIPCFCSSLPASLRSGFVGEYLKLSR</sequence>
<name>A0A368QYX3_SETIT</name>
<organism evidence="2">
    <name type="scientific">Setaria italica</name>
    <name type="common">Foxtail millet</name>
    <name type="synonym">Panicum italicum</name>
    <dbReference type="NCBI Taxonomy" id="4555"/>
    <lineage>
        <taxon>Eukaryota</taxon>
        <taxon>Viridiplantae</taxon>
        <taxon>Streptophyta</taxon>
        <taxon>Embryophyta</taxon>
        <taxon>Tracheophyta</taxon>
        <taxon>Spermatophyta</taxon>
        <taxon>Magnoliopsida</taxon>
        <taxon>Liliopsida</taxon>
        <taxon>Poales</taxon>
        <taxon>Poaceae</taxon>
        <taxon>PACMAD clade</taxon>
        <taxon>Panicoideae</taxon>
        <taxon>Panicodae</taxon>
        <taxon>Paniceae</taxon>
        <taxon>Cenchrinae</taxon>
        <taxon>Setaria</taxon>
    </lineage>
</organism>
<dbReference type="EMBL" id="CM003531">
    <property type="protein sequence ID" value="RCV23139.1"/>
    <property type="molecule type" value="Genomic_DNA"/>
</dbReference>